<gene>
    <name evidence="8" type="ORF">SFMTTN_2557</name>
</gene>
<name>A0A401JGK6_9PROT</name>
<keyword evidence="3" id="KW-0472">Membrane</keyword>
<protein>
    <recommendedName>
        <fullName evidence="10">Lipoprotein</fullName>
    </recommendedName>
</protein>
<reference evidence="8 9" key="1">
    <citation type="journal article" date="2019" name="Front. Microbiol.">
        <title>Genomes of Neutrophilic Sulfur-Oxidizing Chemolithoautotrophs Representing 9 Proteobacterial Species From 8 Genera.</title>
        <authorList>
            <person name="Watanabe T."/>
            <person name="Kojima H."/>
            <person name="Umezawa K."/>
            <person name="Hori C."/>
            <person name="Takasuka T.E."/>
            <person name="Kato Y."/>
            <person name="Fukui M."/>
        </authorList>
    </citation>
    <scope>NUCLEOTIDE SEQUENCE [LARGE SCALE GENOMIC DNA]</scope>
    <source>
        <strain evidence="8 9">TTN</strain>
    </source>
</reference>
<evidence type="ECO:0000256" key="7">
    <source>
        <dbReference type="SAM" id="SignalP"/>
    </source>
</evidence>
<dbReference type="EMBL" id="BGOW01000026">
    <property type="protein sequence ID" value="GBL46732.1"/>
    <property type="molecule type" value="Genomic_DNA"/>
</dbReference>
<feature type="signal peptide" evidence="7">
    <location>
        <begin position="1"/>
        <end position="25"/>
    </location>
</feature>
<evidence type="ECO:0000256" key="3">
    <source>
        <dbReference type="ARBA" id="ARBA00023136"/>
    </source>
</evidence>
<dbReference type="InterPro" id="IPR032831">
    <property type="entry name" value="LptM_cons"/>
</dbReference>
<keyword evidence="9" id="KW-1185">Reference proteome</keyword>
<comment type="subcellular location">
    <subcellularLocation>
        <location evidence="1">Cell outer membrane</location>
        <topology evidence="1">Lipid-anchor</topology>
    </subcellularLocation>
</comment>
<sequence>MRHRTLSYCAACLLLLMLSACGTKGALYLPEKPATTQPAAK</sequence>
<evidence type="ECO:0000313" key="8">
    <source>
        <dbReference type="EMBL" id="GBL46732.1"/>
    </source>
</evidence>
<accession>A0A401JGK6</accession>
<comment type="caution">
    <text evidence="8">The sequence shown here is derived from an EMBL/GenBank/DDBJ whole genome shotgun (WGS) entry which is preliminary data.</text>
</comment>
<keyword evidence="4" id="KW-0564">Palmitate</keyword>
<dbReference type="Proteomes" id="UP000286806">
    <property type="component" value="Unassembled WGS sequence"/>
</dbReference>
<dbReference type="NCBIfam" id="NF047847">
    <property type="entry name" value="SS_mature_LptM"/>
    <property type="match status" value="1"/>
</dbReference>
<proteinExistence type="predicted"/>
<keyword evidence="5" id="KW-0998">Cell outer membrane</keyword>
<evidence type="ECO:0000256" key="4">
    <source>
        <dbReference type="ARBA" id="ARBA00023139"/>
    </source>
</evidence>
<evidence type="ECO:0000256" key="5">
    <source>
        <dbReference type="ARBA" id="ARBA00023237"/>
    </source>
</evidence>
<dbReference type="Pfam" id="PF13627">
    <property type="entry name" value="LptM_cons"/>
    <property type="match status" value="1"/>
</dbReference>
<dbReference type="GO" id="GO:0009279">
    <property type="term" value="C:cell outer membrane"/>
    <property type="evidence" value="ECO:0007669"/>
    <property type="project" value="UniProtKB-SubCell"/>
</dbReference>
<keyword evidence="2 7" id="KW-0732">Signal</keyword>
<evidence type="ECO:0000313" key="9">
    <source>
        <dbReference type="Proteomes" id="UP000286806"/>
    </source>
</evidence>
<dbReference type="PROSITE" id="PS51257">
    <property type="entry name" value="PROKAR_LIPOPROTEIN"/>
    <property type="match status" value="1"/>
</dbReference>
<evidence type="ECO:0000256" key="2">
    <source>
        <dbReference type="ARBA" id="ARBA00022729"/>
    </source>
</evidence>
<feature type="chain" id="PRO_5019316574" description="Lipoprotein" evidence="7">
    <location>
        <begin position="26"/>
        <end position="41"/>
    </location>
</feature>
<organism evidence="8 9">
    <name type="scientific">Sulfuriferula multivorans</name>
    <dbReference type="NCBI Taxonomy" id="1559896"/>
    <lineage>
        <taxon>Bacteria</taxon>
        <taxon>Pseudomonadati</taxon>
        <taxon>Pseudomonadota</taxon>
        <taxon>Betaproteobacteria</taxon>
        <taxon>Nitrosomonadales</taxon>
        <taxon>Sulfuricellaceae</taxon>
        <taxon>Sulfuriferula</taxon>
    </lineage>
</organism>
<dbReference type="AlphaFoldDB" id="A0A401JGK6"/>
<evidence type="ECO:0000256" key="6">
    <source>
        <dbReference type="ARBA" id="ARBA00023288"/>
    </source>
</evidence>
<keyword evidence="6" id="KW-0449">Lipoprotein</keyword>
<evidence type="ECO:0008006" key="10">
    <source>
        <dbReference type="Google" id="ProtNLM"/>
    </source>
</evidence>
<dbReference type="RefSeq" id="WP_124705512.1">
    <property type="nucleotide sequence ID" value="NZ_BGOW01000026.1"/>
</dbReference>
<evidence type="ECO:0000256" key="1">
    <source>
        <dbReference type="ARBA" id="ARBA00004459"/>
    </source>
</evidence>